<dbReference type="Proteomes" id="UP000609651">
    <property type="component" value="Unassembled WGS sequence"/>
</dbReference>
<dbReference type="InterPro" id="IPR035965">
    <property type="entry name" value="PAS-like_dom_sf"/>
</dbReference>
<comment type="catalytic activity">
    <reaction evidence="1">
        <text>ATP + protein L-histidine = ADP + protein N-phospho-L-histidine.</text>
        <dbReference type="EC" id="2.7.13.3"/>
    </reaction>
</comment>
<comment type="caution">
    <text evidence="12">The sequence shown here is derived from an EMBL/GenBank/DDBJ whole genome shotgun (WGS) entry which is preliminary data.</text>
</comment>
<dbReference type="Pfam" id="PF07730">
    <property type="entry name" value="HisKA_3"/>
    <property type="match status" value="1"/>
</dbReference>
<dbReference type="InterPro" id="IPR001610">
    <property type="entry name" value="PAC"/>
</dbReference>
<keyword evidence="5" id="KW-0547">Nucleotide-binding</keyword>
<dbReference type="SUPFAM" id="SSF55785">
    <property type="entry name" value="PYP-like sensor domain (PAS domain)"/>
    <property type="match status" value="3"/>
</dbReference>
<dbReference type="InterPro" id="IPR000014">
    <property type="entry name" value="PAS"/>
</dbReference>
<name>A0ABX1VBI6_9PLAN</name>
<dbReference type="EC" id="2.7.13.3" evidence="2"/>
<feature type="region of interest" description="Disordered" evidence="9">
    <location>
        <begin position="1"/>
        <end position="53"/>
    </location>
</feature>
<dbReference type="Gene3D" id="3.30.450.20">
    <property type="entry name" value="PAS domain"/>
    <property type="match status" value="3"/>
</dbReference>
<dbReference type="EMBL" id="WTPX01000036">
    <property type="protein sequence ID" value="NNJ25438.1"/>
    <property type="molecule type" value="Genomic_DNA"/>
</dbReference>
<dbReference type="RefSeq" id="WP_171185442.1">
    <property type="nucleotide sequence ID" value="NZ_WTPX01000036.1"/>
</dbReference>
<dbReference type="InterPro" id="IPR000700">
    <property type="entry name" value="PAS-assoc_C"/>
</dbReference>
<feature type="domain" description="PAC" evidence="11">
    <location>
        <begin position="422"/>
        <end position="474"/>
    </location>
</feature>
<evidence type="ECO:0000256" key="2">
    <source>
        <dbReference type="ARBA" id="ARBA00012438"/>
    </source>
</evidence>
<accession>A0ABX1VBI6</accession>
<evidence type="ECO:0000256" key="7">
    <source>
        <dbReference type="ARBA" id="ARBA00022840"/>
    </source>
</evidence>
<dbReference type="PANTHER" id="PTHR24421">
    <property type="entry name" value="NITRATE/NITRITE SENSOR PROTEIN NARX-RELATED"/>
    <property type="match status" value="1"/>
</dbReference>
<keyword evidence="13" id="KW-1185">Reference proteome</keyword>
<dbReference type="CDD" id="cd16917">
    <property type="entry name" value="HATPase_UhpB-NarQ-NarX-like"/>
    <property type="match status" value="1"/>
</dbReference>
<dbReference type="Pfam" id="PF02518">
    <property type="entry name" value="HATPase_c"/>
    <property type="match status" value="1"/>
</dbReference>
<reference evidence="12 13" key="1">
    <citation type="journal article" date="2020" name="Syst. Appl. Microbiol.">
        <title>Alienimonas chondri sp. nov., a novel planctomycete isolated from the biofilm of the red alga Chondrus crispus.</title>
        <authorList>
            <person name="Vitorino I."/>
            <person name="Albuquerque L."/>
            <person name="Wiegand S."/>
            <person name="Kallscheuer N."/>
            <person name="da Costa M.S."/>
            <person name="Lobo-da-Cunha A."/>
            <person name="Jogler C."/>
            <person name="Lage O.M."/>
        </authorList>
    </citation>
    <scope>NUCLEOTIDE SEQUENCE [LARGE SCALE GENOMIC DNA]</scope>
    <source>
        <strain evidence="12 13">LzC2</strain>
    </source>
</reference>
<dbReference type="SMART" id="SM00387">
    <property type="entry name" value="HATPase_c"/>
    <property type="match status" value="1"/>
</dbReference>
<feature type="domain" description="PAC" evidence="11">
    <location>
        <begin position="150"/>
        <end position="204"/>
    </location>
</feature>
<evidence type="ECO:0000256" key="8">
    <source>
        <dbReference type="ARBA" id="ARBA00023012"/>
    </source>
</evidence>
<evidence type="ECO:0000256" key="9">
    <source>
        <dbReference type="SAM" id="MobiDB-lite"/>
    </source>
</evidence>
<feature type="compositionally biased region" description="Basic and acidic residues" evidence="9">
    <location>
        <begin position="29"/>
        <end position="53"/>
    </location>
</feature>
<evidence type="ECO:0000313" key="12">
    <source>
        <dbReference type="EMBL" id="NNJ25438.1"/>
    </source>
</evidence>
<dbReference type="CDD" id="cd00130">
    <property type="entry name" value="PAS"/>
    <property type="match status" value="1"/>
</dbReference>
<proteinExistence type="predicted"/>
<keyword evidence="7" id="KW-0067">ATP-binding</keyword>
<dbReference type="SUPFAM" id="SSF55874">
    <property type="entry name" value="ATPase domain of HSP90 chaperone/DNA topoisomerase II/histidine kinase"/>
    <property type="match status" value="1"/>
</dbReference>
<evidence type="ECO:0000256" key="1">
    <source>
        <dbReference type="ARBA" id="ARBA00000085"/>
    </source>
</evidence>
<dbReference type="Pfam" id="PF13426">
    <property type="entry name" value="PAS_9"/>
    <property type="match status" value="2"/>
</dbReference>
<feature type="domain" description="PAS" evidence="10">
    <location>
        <begin position="366"/>
        <end position="419"/>
    </location>
</feature>
<protein>
    <recommendedName>
        <fullName evidence="2">histidine kinase</fullName>
        <ecNumber evidence="2">2.7.13.3</ecNumber>
    </recommendedName>
</protein>
<dbReference type="InterPro" id="IPR036890">
    <property type="entry name" value="HATPase_C_sf"/>
</dbReference>
<evidence type="ECO:0000313" key="13">
    <source>
        <dbReference type="Proteomes" id="UP000609651"/>
    </source>
</evidence>
<dbReference type="Gene3D" id="3.30.565.10">
    <property type="entry name" value="Histidine kinase-like ATPase, C-terminal domain"/>
    <property type="match status" value="1"/>
</dbReference>
<keyword evidence="8" id="KW-0902">Two-component regulatory system</keyword>
<evidence type="ECO:0000256" key="4">
    <source>
        <dbReference type="ARBA" id="ARBA00022679"/>
    </source>
</evidence>
<dbReference type="InterPro" id="IPR003594">
    <property type="entry name" value="HATPase_dom"/>
</dbReference>
<keyword evidence="3" id="KW-0597">Phosphoprotein</keyword>
<dbReference type="PROSITE" id="PS50112">
    <property type="entry name" value="PAS"/>
    <property type="match status" value="2"/>
</dbReference>
<dbReference type="PROSITE" id="PS50113">
    <property type="entry name" value="PAC"/>
    <property type="match status" value="2"/>
</dbReference>
<feature type="domain" description="PAS" evidence="10">
    <location>
        <begin position="92"/>
        <end position="149"/>
    </location>
</feature>
<dbReference type="Gene3D" id="1.20.5.1930">
    <property type="match status" value="1"/>
</dbReference>
<feature type="compositionally biased region" description="Polar residues" evidence="9">
    <location>
        <begin position="15"/>
        <end position="28"/>
    </location>
</feature>
<dbReference type="PANTHER" id="PTHR24421:SF10">
    <property type="entry name" value="NITRATE_NITRITE SENSOR PROTEIN NARQ"/>
    <property type="match status" value="1"/>
</dbReference>
<dbReference type="InterPro" id="IPR011712">
    <property type="entry name" value="Sig_transdc_His_kin_sub3_dim/P"/>
</dbReference>
<dbReference type="SMART" id="SM00091">
    <property type="entry name" value="PAS"/>
    <property type="match status" value="2"/>
</dbReference>
<dbReference type="NCBIfam" id="TIGR00229">
    <property type="entry name" value="sensory_box"/>
    <property type="match status" value="2"/>
</dbReference>
<evidence type="ECO:0000256" key="6">
    <source>
        <dbReference type="ARBA" id="ARBA00022777"/>
    </source>
</evidence>
<evidence type="ECO:0000256" key="3">
    <source>
        <dbReference type="ARBA" id="ARBA00022553"/>
    </source>
</evidence>
<evidence type="ECO:0000259" key="10">
    <source>
        <dbReference type="PROSITE" id="PS50112"/>
    </source>
</evidence>
<sequence length="685" mass="75111">MAALDPPQAMREHNPISQTDTEFVQRSLNSRDVDPRANEPGHDSSIRDGKRLKNSEQGYWSETVSEADRGALLSTVINAANTMITLSEKREDGETPLIYVNRYFCEFTGYEPEEILDRDCRFLQFKDGVRIETGNENNRAEMREAIRSEQYVRLMLRNFKKDGTEFRNELYLSPVEETNGKSRFFVGVQNDVTERELLIERLRGSEASLNATFASSPVALSLVERTDDGTVRHLRVNPSAARLLLRNVDPGLSPDEMVKRCVGRSLGDLGVPAPLTDWLNEAFDQIASGEAGAEPLRTRLDQLVHGERRHLAVSAVSVDSRREGPQRFCYTAEDLTEFDVLEAERLLMRSAVQQTDVPTLILSPDVDPPGPYILYANPAAAALAGRSAEELTGELLTALNGPRTDPDAPARMRQALKQEGKYHGEAAIQQADGTSLVVEWDVSAIRGEDGTPTHYAATLRDLRGRRELESQVLSAQTREQARIARDLHDGVAQQLAGLNMLCGMLKLQAEEGEDVTEVVDSIADAVQGAARDLRGVAHGLMPLDPDRGGLAEGLSRLANLTTEITAAHCELLTPDGPVAVDDPGVAHHLYRIAQEALSNAVRHGKAKHVHVTLANDGPDRAFLIIADDGVGFDAEQAAENPDAGIGLSAMQFRAQAVYGQLRFESPDSGGTRVVCTFPHFDSRDA</sequence>
<evidence type="ECO:0000259" key="11">
    <source>
        <dbReference type="PROSITE" id="PS50113"/>
    </source>
</evidence>
<organism evidence="12 13">
    <name type="scientific">Alienimonas chondri</name>
    <dbReference type="NCBI Taxonomy" id="2681879"/>
    <lineage>
        <taxon>Bacteria</taxon>
        <taxon>Pseudomonadati</taxon>
        <taxon>Planctomycetota</taxon>
        <taxon>Planctomycetia</taxon>
        <taxon>Planctomycetales</taxon>
        <taxon>Planctomycetaceae</taxon>
        <taxon>Alienimonas</taxon>
    </lineage>
</organism>
<dbReference type="InterPro" id="IPR050482">
    <property type="entry name" value="Sensor_HK_TwoCompSys"/>
</dbReference>
<gene>
    <name evidence="12" type="ORF">LzC2_15080</name>
</gene>
<keyword evidence="4" id="KW-0808">Transferase</keyword>
<dbReference type="SMART" id="SM00086">
    <property type="entry name" value="PAC"/>
    <property type="match status" value="2"/>
</dbReference>
<evidence type="ECO:0000256" key="5">
    <source>
        <dbReference type="ARBA" id="ARBA00022741"/>
    </source>
</evidence>
<keyword evidence="6" id="KW-0418">Kinase</keyword>